<dbReference type="Proteomes" id="UP000039660">
    <property type="component" value="Unassembled WGS sequence"/>
</dbReference>
<sequence length="499" mass="52012">METLNALLLGFDQAILPTNLFWCLIGTLLGTLVGVLPGLGPAATMAILLPFTIGLEPVTSLIMMAGIYYGAQYGGSTTAILLNLPGEASSVVTAIDGYKMARNGRAGVALSTAAIGSFFAGTVATLLLALFAPSLAEIGLLFGPAEYFSLMILGLVASVVLSRGSLPKALAMVFIGILVGLVGQDVQTAAPRFTLGFEEMSSGINFVVVAMGLFGIGELIKDLETPESRTAINAPFFSMIPSREDWRRMVAPILRGTGIGSVLGLLPGGGALLAAFAAYAVEKRVANPPEGFGGGAIEGVAAPESANNAGAQTSFVPLLTLGLPANAVMALMFGALIMQGIAPGPTLISEHPDVFWGVIVSMWVGNVMLLVLNLPLIGVWTRLLTMPFHYLFPAIVVFCSIGAFSLGNSVFDIWLLGAFGVAGYVFAKLDCDAAPLVMGLILGPMMEENFRRAMFLARGNPSVFVDRPISAGLLVLAVLATAVVALPKIKAVREEAFQE</sequence>
<dbReference type="PANTHER" id="PTHR35342:SF5">
    <property type="entry name" value="TRICARBOXYLIC TRANSPORT PROTEIN"/>
    <property type="match status" value="1"/>
</dbReference>
<organism evidence="3 4">
    <name type="scientific">Neorhizobium galegae bv. officinalis</name>
    <dbReference type="NCBI Taxonomy" id="323656"/>
    <lineage>
        <taxon>Bacteria</taxon>
        <taxon>Pseudomonadati</taxon>
        <taxon>Pseudomonadota</taxon>
        <taxon>Alphaproteobacteria</taxon>
        <taxon>Hyphomicrobiales</taxon>
        <taxon>Rhizobiaceae</taxon>
        <taxon>Rhizobium/Agrobacterium group</taxon>
        <taxon>Neorhizobium</taxon>
    </lineage>
</organism>
<feature type="domain" description="DUF112" evidence="2">
    <location>
        <begin position="20"/>
        <end position="437"/>
    </location>
</feature>
<dbReference type="EMBL" id="CCRK01000020">
    <property type="protein sequence ID" value="CDZ54336.1"/>
    <property type="molecule type" value="Genomic_DNA"/>
</dbReference>
<evidence type="ECO:0000313" key="3">
    <source>
        <dbReference type="EMBL" id="CDZ54336.1"/>
    </source>
</evidence>
<dbReference type="InterPro" id="IPR002823">
    <property type="entry name" value="DUF112_TM"/>
</dbReference>
<accession>A0A0T7H484</accession>
<keyword evidence="1" id="KW-0812">Transmembrane</keyword>
<evidence type="ECO:0000313" key="4">
    <source>
        <dbReference type="Proteomes" id="UP000039660"/>
    </source>
</evidence>
<protein>
    <submittedName>
        <fullName evidence="3">TTT family tricarboxylate transporter</fullName>
    </submittedName>
</protein>
<feature type="transmembrane region" description="Helical" evidence="1">
    <location>
        <begin position="354"/>
        <end position="376"/>
    </location>
</feature>
<keyword evidence="1" id="KW-0472">Membrane</keyword>
<dbReference type="PANTHER" id="PTHR35342">
    <property type="entry name" value="TRICARBOXYLIC TRANSPORT PROTEIN"/>
    <property type="match status" value="1"/>
</dbReference>
<feature type="transmembrane region" description="Helical" evidence="1">
    <location>
        <begin position="20"/>
        <end position="39"/>
    </location>
</feature>
<proteinExistence type="predicted"/>
<feature type="transmembrane region" description="Helical" evidence="1">
    <location>
        <begin position="413"/>
        <end position="442"/>
    </location>
</feature>
<reference evidence="3 4" key="1">
    <citation type="submission" date="2014-08" db="EMBL/GenBank/DDBJ databases">
        <authorList>
            <person name="Chen Y.-H."/>
        </authorList>
    </citation>
    <scope>NUCLEOTIDE SEQUENCE [LARGE SCALE GENOMIC DNA]</scope>
</reference>
<name>A0A0T7H484_NEOGA</name>
<feature type="transmembrane region" description="Helical" evidence="1">
    <location>
        <begin position="169"/>
        <end position="190"/>
    </location>
</feature>
<feature type="transmembrane region" description="Helical" evidence="1">
    <location>
        <begin position="469"/>
        <end position="486"/>
    </location>
</feature>
<evidence type="ECO:0000259" key="2">
    <source>
        <dbReference type="Pfam" id="PF01970"/>
    </source>
</evidence>
<evidence type="ECO:0000256" key="1">
    <source>
        <dbReference type="SAM" id="Phobius"/>
    </source>
</evidence>
<feature type="transmembrane region" description="Helical" evidence="1">
    <location>
        <begin position="388"/>
        <end position="406"/>
    </location>
</feature>
<feature type="transmembrane region" description="Helical" evidence="1">
    <location>
        <begin position="323"/>
        <end position="342"/>
    </location>
</feature>
<feature type="transmembrane region" description="Helical" evidence="1">
    <location>
        <begin position="138"/>
        <end position="162"/>
    </location>
</feature>
<keyword evidence="1" id="KW-1133">Transmembrane helix</keyword>
<gene>
    <name evidence="3" type="ORF">NGAL_HAMBI1189_54600</name>
</gene>
<feature type="transmembrane region" description="Helical" evidence="1">
    <location>
        <begin position="202"/>
        <end position="220"/>
    </location>
</feature>
<feature type="transmembrane region" description="Helical" evidence="1">
    <location>
        <begin position="108"/>
        <end position="132"/>
    </location>
</feature>
<feature type="transmembrane region" description="Helical" evidence="1">
    <location>
        <begin position="45"/>
        <end position="69"/>
    </location>
</feature>
<feature type="transmembrane region" description="Helical" evidence="1">
    <location>
        <begin position="257"/>
        <end position="281"/>
    </location>
</feature>
<dbReference type="AlphaFoldDB" id="A0A0T7H484"/>
<dbReference type="RefSeq" id="WP_046638184.1">
    <property type="nucleotide sequence ID" value="NZ_CCRK01000020.1"/>
</dbReference>
<dbReference type="Pfam" id="PF01970">
    <property type="entry name" value="TctA"/>
    <property type="match status" value="1"/>
</dbReference>